<feature type="non-terminal residue" evidence="1">
    <location>
        <position position="1"/>
    </location>
</feature>
<sequence length="81" mass="8937">PRSGSLHLIQTSTDLPDLLLKESDSHVSADSGKDVGWSRGSSKLETQCVVSEWSRCRGLLRRCASRGESSVRAHYVRHTEA</sequence>
<accession>A0AAD2HKI3</accession>
<reference evidence="1" key="1">
    <citation type="submission" date="2023-11" db="EMBL/GenBank/DDBJ databases">
        <authorList>
            <person name="De Vega J J."/>
            <person name="De Vega J J."/>
        </authorList>
    </citation>
    <scope>NUCLEOTIDE SEQUENCE</scope>
</reference>
<comment type="caution">
    <text evidence="1">The sequence shown here is derived from an EMBL/GenBank/DDBJ whole genome shotgun (WGS) entry which is preliminary data.</text>
</comment>
<gene>
    <name evidence="1" type="ORF">MYCIT1_LOCUS24866</name>
</gene>
<evidence type="ECO:0000313" key="2">
    <source>
        <dbReference type="Proteomes" id="UP001295794"/>
    </source>
</evidence>
<name>A0AAD2HKI3_9AGAR</name>
<proteinExistence type="predicted"/>
<organism evidence="1 2">
    <name type="scientific">Mycena citricolor</name>
    <dbReference type="NCBI Taxonomy" id="2018698"/>
    <lineage>
        <taxon>Eukaryota</taxon>
        <taxon>Fungi</taxon>
        <taxon>Dikarya</taxon>
        <taxon>Basidiomycota</taxon>
        <taxon>Agaricomycotina</taxon>
        <taxon>Agaricomycetes</taxon>
        <taxon>Agaricomycetidae</taxon>
        <taxon>Agaricales</taxon>
        <taxon>Marasmiineae</taxon>
        <taxon>Mycenaceae</taxon>
        <taxon>Mycena</taxon>
    </lineage>
</organism>
<dbReference type="EMBL" id="CAVNYO010000409">
    <property type="protein sequence ID" value="CAK5276528.1"/>
    <property type="molecule type" value="Genomic_DNA"/>
</dbReference>
<dbReference type="AlphaFoldDB" id="A0AAD2HKI3"/>
<dbReference type="Proteomes" id="UP001295794">
    <property type="component" value="Unassembled WGS sequence"/>
</dbReference>
<protein>
    <submittedName>
        <fullName evidence="1">Uncharacterized protein</fullName>
    </submittedName>
</protein>
<keyword evidence="2" id="KW-1185">Reference proteome</keyword>
<evidence type="ECO:0000313" key="1">
    <source>
        <dbReference type="EMBL" id="CAK5276528.1"/>
    </source>
</evidence>